<evidence type="ECO:0008006" key="3">
    <source>
        <dbReference type="Google" id="ProtNLM"/>
    </source>
</evidence>
<dbReference type="RefSeq" id="WP_343801198.1">
    <property type="nucleotide sequence ID" value="NZ_BAAADJ010000057.1"/>
</dbReference>
<dbReference type="EMBL" id="BAAADJ010000057">
    <property type="protein sequence ID" value="GAA0339581.1"/>
    <property type="molecule type" value="Genomic_DNA"/>
</dbReference>
<comment type="caution">
    <text evidence="1">The sequence shown here is derived from an EMBL/GenBank/DDBJ whole genome shotgun (WGS) entry which is preliminary data.</text>
</comment>
<sequence length="128" mass="14881">MKKWQLFCFITITTIIFTACNHDSQKDNDKTGDLVVDEFEKAGIPLGEKKVKSRTFDFEGSDEKNYGFSGGTLYLIYNYSDKEKIVDEVRRVLAESEFSYPLKTLYTNEFCLIFAPSNNNSEINRKWM</sequence>
<organism evidence="1 2">
    <name type="scientific">Bacillus carboniphilus</name>
    <dbReference type="NCBI Taxonomy" id="86663"/>
    <lineage>
        <taxon>Bacteria</taxon>
        <taxon>Bacillati</taxon>
        <taxon>Bacillota</taxon>
        <taxon>Bacilli</taxon>
        <taxon>Bacillales</taxon>
        <taxon>Bacillaceae</taxon>
        <taxon>Bacillus</taxon>
    </lineage>
</organism>
<proteinExistence type="predicted"/>
<dbReference type="Proteomes" id="UP001500782">
    <property type="component" value="Unassembled WGS sequence"/>
</dbReference>
<dbReference type="PROSITE" id="PS51257">
    <property type="entry name" value="PROKAR_LIPOPROTEIN"/>
    <property type="match status" value="1"/>
</dbReference>
<protein>
    <recommendedName>
        <fullName evidence="3">Lipoprotein</fullName>
    </recommendedName>
</protein>
<evidence type="ECO:0000313" key="2">
    <source>
        <dbReference type="Proteomes" id="UP001500782"/>
    </source>
</evidence>
<evidence type="ECO:0000313" key="1">
    <source>
        <dbReference type="EMBL" id="GAA0339581.1"/>
    </source>
</evidence>
<reference evidence="2" key="1">
    <citation type="journal article" date="2019" name="Int. J. Syst. Evol. Microbiol.">
        <title>The Global Catalogue of Microorganisms (GCM) 10K type strain sequencing project: providing services to taxonomists for standard genome sequencing and annotation.</title>
        <authorList>
            <consortium name="The Broad Institute Genomics Platform"/>
            <consortium name="The Broad Institute Genome Sequencing Center for Infectious Disease"/>
            <person name="Wu L."/>
            <person name="Ma J."/>
        </authorList>
    </citation>
    <scope>NUCLEOTIDE SEQUENCE [LARGE SCALE GENOMIC DNA]</scope>
    <source>
        <strain evidence="2">JCM 9731</strain>
    </source>
</reference>
<accession>A0ABP3G9A2</accession>
<keyword evidence="2" id="KW-1185">Reference proteome</keyword>
<name>A0ABP3G9A2_9BACI</name>
<gene>
    <name evidence="1" type="ORF">GCM10008967_32420</name>
</gene>